<gene>
    <name evidence="2" type="ORF">LG35_03580</name>
</gene>
<name>A0ABR4YKH5_9BACT</name>
<evidence type="ECO:0000259" key="1">
    <source>
        <dbReference type="Pfam" id="PF13004"/>
    </source>
</evidence>
<dbReference type="Proteomes" id="UP000030889">
    <property type="component" value="Unassembled WGS sequence"/>
</dbReference>
<dbReference type="InterPro" id="IPR024361">
    <property type="entry name" value="BACON"/>
</dbReference>
<protein>
    <recommendedName>
        <fullName evidence="1">BACON domain-containing protein</fullName>
    </recommendedName>
</protein>
<evidence type="ECO:0000313" key="2">
    <source>
        <dbReference type="EMBL" id="KHE42677.1"/>
    </source>
</evidence>
<evidence type="ECO:0000313" key="3">
    <source>
        <dbReference type="Proteomes" id="UP000030889"/>
    </source>
</evidence>
<reference evidence="2 3" key="1">
    <citation type="submission" date="2014-09" db="EMBL/GenBank/DDBJ databases">
        <title>Alistipes sp. 627, sp. nov., a novel member of the family Rikenellaceae isolated from human faeces.</title>
        <authorList>
            <person name="Shkoporov A.N."/>
            <person name="Chaplin A.V."/>
            <person name="Motuzova O.V."/>
            <person name="Kafarskaia L.I."/>
            <person name="Khokhlova E.V."/>
            <person name="Efimov B.A."/>
        </authorList>
    </citation>
    <scope>NUCLEOTIDE SEQUENCE [LARGE SCALE GENOMIC DNA]</scope>
    <source>
        <strain evidence="2 3">627</strain>
    </source>
</reference>
<comment type="caution">
    <text evidence="2">The sequence shown here is derived from an EMBL/GenBank/DDBJ whole genome shotgun (WGS) entry which is preliminary data.</text>
</comment>
<dbReference type="CDD" id="cd14948">
    <property type="entry name" value="BACON"/>
    <property type="match status" value="1"/>
</dbReference>
<dbReference type="Gene3D" id="2.60.40.10">
    <property type="entry name" value="Immunoglobulins"/>
    <property type="match status" value="1"/>
</dbReference>
<dbReference type="EMBL" id="JRGF01000003">
    <property type="protein sequence ID" value="KHE42677.1"/>
    <property type="molecule type" value="Genomic_DNA"/>
</dbReference>
<keyword evidence="3" id="KW-1185">Reference proteome</keyword>
<sequence length="486" mass="52976">MLPAACLAGLLFVGCTTETTETHYVKLSEVACTFLGEGGPKVITVEANPGYEVSSSASWLKVGDEGASSFSLTADANDSGSERVAEVTVTAGEASVVISVNQLPSDSEMAHYRLLNKFNYGAVVSPNGRYAGGSYQTRNNDDTYNYHVVIIDLETEEWHEVGEFHSNQYKPTIPSCITDDGTLFFAEYNTYGNLVSTLSGDNYLLEKAYPDWIGESNVEATTADGTVWVGYQQWMNTDDAVAAGDDGGHYMPIKWTNGEPEILSIPEKNYRNEPWPTGRSVMARGVSYDGSVIYGSAWDNTNQGMVYWKDGEVHWAGEDIREFEEVTLIRQEDGKEIPFTLTKGLMVYAERTNISPNGRWLCAAYAVDTATEGMHDVITSKCPAFFNTETGKTYIFDEYSGSARSATDDGIGFIVNSGGASGYVVDIESGTQLGTTEQWIHDNYGITVPAGFIQRLCPNGVALGYSVMDVGAGLLSVAWYVRPTEM</sequence>
<organism evidence="2 3">
    <name type="scientific">Alistipes inops</name>
    <dbReference type="NCBI Taxonomy" id="1501391"/>
    <lineage>
        <taxon>Bacteria</taxon>
        <taxon>Pseudomonadati</taxon>
        <taxon>Bacteroidota</taxon>
        <taxon>Bacteroidia</taxon>
        <taxon>Bacteroidales</taxon>
        <taxon>Rikenellaceae</taxon>
        <taxon>Alistipes</taxon>
    </lineage>
</organism>
<dbReference type="Pfam" id="PF13004">
    <property type="entry name" value="BACON"/>
    <property type="match status" value="1"/>
</dbReference>
<dbReference type="InterPro" id="IPR013783">
    <property type="entry name" value="Ig-like_fold"/>
</dbReference>
<dbReference type="SUPFAM" id="SSF82171">
    <property type="entry name" value="DPP6 N-terminal domain-like"/>
    <property type="match status" value="1"/>
</dbReference>
<proteinExistence type="predicted"/>
<accession>A0ABR4YKH5</accession>
<feature type="domain" description="BACON" evidence="1">
    <location>
        <begin position="53"/>
        <end position="102"/>
    </location>
</feature>